<evidence type="ECO:0000313" key="2">
    <source>
        <dbReference type="EMBL" id="RHW26287.1"/>
    </source>
</evidence>
<dbReference type="Gene3D" id="3.10.450.50">
    <property type="match status" value="1"/>
</dbReference>
<comment type="caution">
    <text evidence="2">The sequence shown here is derived from an EMBL/GenBank/DDBJ whole genome shotgun (WGS) entry which is preliminary data.</text>
</comment>
<dbReference type="InterPro" id="IPR037401">
    <property type="entry name" value="SnoaL-like"/>
</dbReference>
<evidence type="ECO:0000313" key="3">
    <source>
        <dbReference type="Proteomes" id="UP000283644"/>
    </source>
</evidence>
<accession>A0A417Y143</accession>
<proteinExistence type="predicted"/>
<gene>
    <name evidence="2" type="ORF">D0Z08_15085</name>
</gene>
<keyword evidence="3" id="KW-1185">Reference proteome</keyword>
<reference evidence="2 3" key="1">
    <citation type="submission" date="2018-09" db="EMBL/GenBank/DDBJ databases">
        <title>Genome sequencing of Nocardioides immobilis CCTCC AB 2017083 for comparison to Nocardioides silvaticus.</title>
        <authorList>
            <person name="Li C."/>
            <person name="Wang G."/>
        </authorList>
    </citation>
    <scope>NUCLEOTIDE SEQUENCE [LARGE SCALE GENOMIC DNA]</scope>
    <source>
        <strain evidence="2 3">CCTCC AB 2017083</strain>
    </source>
</reference>
<dbReference type="CDD" id="cd00531">
    <property type="entry name" value="NTF2_like"/>
    <property type="match status" value="1"/>
</dbReference>
<name>A0A417Y143_9ACTN</name>
<protein>
    <submittedName>
        <fullName evidence="2">Nuclear transport factor 2 family protein</fullName>
    </submittedName>
</protein>
<dbReference type="InterPro" id="IPR032710">
    <property type="entry name" value="NTF2-like_dom_sf"/>
</dbReference>
<evidence type="ECO:0000259" key="1">
    <source>
        <dbReference type="Pfam" id="PF13577"/>
    </source>
</evidence>
<dbReference type="OrthoDB" id="4941530at2"/>
<feature type="domain" description="SnoaL-like" evidence="1">
    <location>
        <begin position="22"/>
        <end position="148"/>
    </location>
</feature>
<dbReference type="AlphaFoldDB" id="A0A417Y143"/>
<dbReference type="EMBL" id="QXGH01000018">
    <property type="protein sequence ID" value="RHW26287.1"/>
    <property type="molecule type" value="Genomic_DNA"/>
</dbReference>
<organism evidence="2 3">
    <name type="scientific">Nocardioides immobilis</name>
    <dbReference type="NCBI Taxonomy" id="2049295"/>
    <lineage>
        <taxon>Bacteria</taxon>
        <taxon>Bacillati</taxon>
        <taxon>Actinomycetota</taxon>
        <taxon>Actinomycetes</taxon>
        <taxon>Propionibacteriales</taxon>
        <taxon>Nocardioidaceae</taxon>
        <taxon>Nocardioides</taxon>
    </lineage>
</organism>
<sequence>MQRNQTMDDPGPGRSPRRLEQCADQLEIHELSYRYAHASDQHDYELLSTVFTPDGVLTYENSWTDPENPTVAIFKGTESLRTMPKPPLSRGMHVATNIIVDFGKDDATGSVYFVRLMADADRGHRVSSCGLYWDRYERTSDGWRIAYREVRPFPPSGATASWFLPPTK</sequence>
<dbReference type="SUPFAM" id="SSF54427">
    <property type="entry name" value="NTF2-like"/>
    <property type="match status" value="1"/>
</dbReference>
<dbReference type="Pfam" id="PF13577">
    <property type="entry name" value="SnoaL_4"/>
    <property type="match status" value="1"/>
</dbReference>
<dbReference type="Proteomes" id="UP000283644">
    <property type="component" value="Unassembled WGS sequence"/>
</dbReference>